<dbReference type="Proteomes" id="UP001300502">
    <property type="component" value="Unassembled WGS sequence"/>
</dbReference>
<feature type="region of interest" description="Disordered" evidence="3">
    <location>
        <begin position="383"/>
        <end position="410"/>
    </location>
</feature>
<feature type="compositionally biased region" description="Basic and acidic residues" evidence="3">
    <location>
        <begin position="391"/>
        <end position="410"/>
    </location>
</feature>
<dbReference type="PANTHER" id="PTHR31319:SF114">
    <property type="entry name" value="OS12G0262400 PROTEIN"/>
    <property type="match status" value="1"/>
</dbReference>
<keyword evidence="6" id="KW-1185">Reference proteome</keyword>
<dbReference type="AlphaFoldDB" id="A0AAV9I715"/>
<name>A0AAV9I715_9RHOD</name>
<keyword evidence="2" id="KW-0539">Nucleus</keyword>
<evidence type="ECO:0000313" key="6">
    <source>
        <dbReference type="Proteomes" id="UP001300502"/>
    </source>
</evidence>
<feature type="compositionally biased region" description="Low complexity" evidence="3">
    <location>
        <begin position="231"/>
        <end position="248"/>
    </location>
</feature>
<dbReference type="InterPro" id="IPR010402">
    <property type="entry name" value="CCT_domain"/>
</dbReference>
<evidence type="ECO:0000313" key="5">
    <source>
        <dbReference type="EMBL" id="KAK4523110.1"/>
    </source>
</evidence>
<dbReference type="Pfam" id="PF06203">
    <property type="entry name" value="CCT"/>
    <property type="match status" value="1"/>
</dbReference>
<dbReference type="EMBL" id="JANCYU010000011">
    <property type="protein sequence ID" value="KAK4523110.1"/>
    <property type="molecule type" value="Genomic_DNA"/>
</dbReference>
<comment type="subcellular location">
    <subcellularLocation>
        <location evidence="1">Nucleus</location>
    </subcellularLocation>
</comment>
<gene>
    <name evidence="5" type="ORF">GAYE_PCTG36G1001</name>
</gene>
<sequence length="410" mass="46855">MNSTVGTEEERKEEQVEREPNCLESGFTNFVQDFRNRLSETNSPTKLHDRKDAVWQGAENKLSVQERFETNSKEDNIESEKQLYLNGVNSDTNIAVAALFEIAGRNDTANAMETTSSKVDNFVATKPSEVSVPRGRKLRRQWNSKMTPEEVRLAYLHRLKEESMVNKDAINIHRKRKKEISDVQDEVLFNYEYPEKQSYEEPYEKHTAPSSIYKDVSGSKSDSDESEVLEGTDSSGNGNGSSNDNNTGTGSGSGSNHGHGGKNFVQRSPALSTSEKNVEVDIWRRTNFELDDHVDTMDGSIASSSTTSNRRNAWLDWSHHFYSPSVSSSGTASSHRKKINLGERCSAEERKMKLERYRRKREERIFRKQVRYDVRKRLAESRPRVRGRFCKPSEKSSLEQEKFSEPQDDV</sequence>
<proteinExistence type="predicted"/>
<dbReference type="PROSITE" id="PS51017">
    <property type="entry name" value="CCT"/>
    <property type="match status" value="1"/>
</dbReference>
<evidence type="ECO:0000256" key="1">
    <source>
        <dbReference type="ARBA" id="ARBA00004123"/>
    </source>
</evidence>
<dbReference type="PANTHER" id="PTHR31319">
    <property type="entry name" value="ZINC FINGER PROTEIN CONSTANS-LIKE 4"/>
    <property type="match status" value="1"/>
</dbReference>
<evidence type="ECO:0000256" key="3">
    <source>
        <dbReference type="SAM" id="MobiDB-lite"/>
    </source>
</evidence>
<protein>
    <recommendedName>
        <fullName evidence="4">CCT domain-containing protein</fullName>
    </recommendedName>
</protein>
<evidence type="ECO:0000256" key="2">
    <source>
        <dbReference type="ARBA" id="ARBA00023242"/>
    </source>
</evidence>
<organism evidence="5 6">
    <name type="scientific">Galdieria yellowstonensis</name>
    <dbReference type="NCBI Taxonomy" id="3028027"/>
    <lineage>
        <taxon>Eukaryota</taxon>
        <taxon>Rhodophyta</taxon>
        <taxon>Bangiophyceae</taxon>
        <taxon>Galdieriales</taxon>
        <taxon>Galdieriaceae</taxon>
        <taxon>Galdieria</taxon>
    </lineage>
</organism>
<feature type="region of interest" description="Disordered" evidence="3">
    <location>
        <begin position="1"/>
        <end position="21"/>
    </location>
</feature>
<comment type="caution">
    <text evidence="5">The sequence shown here is derived from an EMBL/GenBank/DDBJ whole genome shotgun (WGS) entry which is preliminary data.</text>
</comment>
<feature type="region of interest" description="Disordered" evidence="3">
    <location>
        <begin position="199"/>
        <end position="276"/>
    </location>
</feature>
<feature type="compositionally biased region" description="Polar residues" evidence="3">
    <location>
        <begin position="265"/>
        <end position="275"/>
    </location>
</feature>
<dbReference type="GO" id="GO:0003700">
    <property type="term" value="F:DNA-binding transcription factor activity"/>
    <property type="evidence" value="ECO:0007669"/>
    <property type="project" value="TreeGrafter"/>
</dbReference>
<dbReference type="GO" id="GO:0005634">
    <property type="term" value="C:nucleus"/>
    <property type="evidence" value="ECO:0007669"/>
    <property type="project" value="UniProtKB-SubCell"/>
</dbReference>
<evidence type="ECO:0000259" key="4">
    <source>
        <dbReference type="PROSITE" id="PS51017"/>
    </source>
</evidence>
<reference evidence="5 6" key="1">
    <citation type="submission" date="2022-07" db="EMBL/GenBank/DDBJ databases">
        <title>Genome-wide signatures of adaptation to extreme environments.</title>
        <authorList>
            <person name="Cho C.H."/>
            <person name="Yoon H.S."/>
        </authorList>
    </citation>
    <scope>NUCLEOTIDE SEQUENCE [LARGE SCALE GENOMIC DNA]</scope>
    <source>
        <strain evidence="5 6">108.79 E11</strain>
    </source>
</reference>
<accession>A0AAV9I715</accession>
<feature type="compositionally biased region" description="Basic and acidic residues" evidence="3">
    <location>
        <begin position="8"/>
        <end position="21"/>
    </location>
</feature>
<feature type="compositionally biased region" description="Gly residues" evidence="3">
    <location>
        <begin position="249"/>
        <end position="258"/>
    </location>
</feature>
<feature type="domain" description="CCT" evidence="4">
    <location>
        <begin position="350"/>
        <end position="392"/>
    </location>
</feature>
<dbReference type="InterPro" id="IPR045281">
    <property type="entry name" value="CONSTANS-like"/>
</dbReference>